<dbReference type="InterPro" id="IPR002138">
    <property type="entry name" value="Pept_C14_p10"/>
</dbReference>
<keyword evidence="3" id="KW-0053">Apoptosis</keyword>
<dbReference type="GO" id="GO:0016322">
    <property type="term" value="P:neuron remodeling"/>
    <property type="evidence" value="ECO:0007669"/>
    <property type="project" value="UniProtKB-ARBA"/>
</dbReference>
<dbReference type="Gene3D" id="3.40.50.1460">
    <property type="match status" value="1"/>
</dbReference>
<dbReference type="InterPro" id="IPR033139">
    <property type="entry name" value="Caspase_cys_AS"/>
</dbReference>
<dbReference type="GO" id="GO:0004197">
    <property type="term" value="F:cysteine-type endopeptidase activity"/>
    <property type="evidence" value="ECO:0007669"/>
    <property type="project" value="InterPro"/>
</dbReference>
<dbReference type="MEROPS" id="C14.015"/>
<evidence type="ECO:0000256" key="5">
    <source>
        <dbReference type="ARBA" id="ARBA00022807"/>
    </source>
</evidence>
<dbReference type="PROSITE" id="PS01122">
    <property type="entry name" value="CASPASE_CYS"/>
    <property type="match status" value="1"/>
</dbReference>
<gene>
    <name evidence="11" type="primary">6040177</name>
    <name evidence="10" type="ORF">CpipJ_CPIJ008252</name>
</gene>
<evidence type="ECO:0000256" key="4">
    <source>
        <dbReference type="ARBA" id="ARBA00022801"/>
    </source>
</evidence>
<dbReference type="GO" id="GO:0045476">
    <property type="term" value="P:nurse cell apoptotic process"/>
    <property type="evidence" value="ECO:0007669"/>
    <property type="project" value="UniProtKB-ARBA"/>
</dbReference>
<dbReference type="OrthoDB" id="6116485at2759"/>
<dbReference type="Proteomes" id="UP000002320">
    <property type="component" value="Unassembled WGS sequence"/>
</dbReference>
<evidence type="ECO:0000313" key="12">
    <source>
        <dbReference type="Proteomes" id="UP000002320"/>
    </source>
</evidence>
<accession>B0WLP4</accession>
<dbReference type="InterPro" id="IPR029030">
    <property type="entry name" value="Caspase-like_dom_sf"/>
</dbReference>
<dbReference type="VEuPathDB" id="VectorBase:CQUJHB003318"/>
<dbReference type="eggNOG" id="KOG3573">
    <property type="taxonomic scope" value="Eukaryota"/>
</dbReference>
<comment type="similarity">
    <text evidence="1 7">Belongs to the peptidase C14A family.</text>
</comment>
<dbReference type="FunFam" id="3.40.50.1460:FF:000001">
    <property type="entry name" value="Caspase-3 preproprotein"/>
    <property type="match status" value="1"/>
</dbReference>
<dbReference type="PANTHER" id="PTHR10454">
    <property type="entry name" value="CASPASE"/>
    <property type="match status" value="1"/>
</dbReference>
<dbReference type="GO" id="GO:0005737">
    <property type="term" value="C:cytoplasm"/>
    <property type="evidence" value="ECO:0007669"/>
    <property type="project" value="TreeGrafter"/>
</dbReference>
<dbReference type="GO" id="GO:0043525">
    <property type="term" value="P:positive regulation of neuron apoptotic process"/>
    <property type="evidence" value="ECO:0007669"/>
    <property type="project" value="TreeGrafter"/>
</dbReference>
<dbReference type="PRINTS" id="PR00376">
    <property type="entry name" value="IL1BCENZYME"/>
</dbReference>
<dbReference type="PROSITE" id="PS50208">
    <property type="entry name" value="CASPASE_P20"/>
    <property type="match status" value="1"/>
</dbReference>
<dbReference type="VEuPathDB" id="VectorBase:CPIJ008252"/>
<dbReference type="OMA" id="SDERWIP"/>
<dbReference type="InterPro" id="IPR001309">
    <property type="entry name" value="Pept_C14_p20"/>
</dbReference>
<protein>
    <submittedName>
        <fullName evidence="10">Caspase</fullName>
    </submittedName>
</protein>
<feature type="domain" description="Caspase family p10" evidence="8">
    <location>
        <begin position="169"/>
        <end position="264"/>
    </location>
</feature>
<dbReference type="STRING" id="7176.B0WLP4"/>
<dbReference type="SMART" id="SM00115">
    <property type="entry name" value="CASc"/>
    <property type="match status" value="1"/>
</dbReference>
<feature type="domain" description="Caspase family p20" evidence="9">
    <location>
        <begin position="25"/>
        <end position="146"/>
    </location>
</feature>
<dbReference type="InterPro" id="IPR011600">
    <property type="entry name" value="Pept_C14_caspase"/>
</dbReference>
<dbReference type="KEGG" id="cqu:CpipJ_CPIJ008252"/>
<dbReference type="InParanoid" id="B0WLP4"/>
<proteinExistence type="inferred from homology"/>
<dbReference type="Pfam" id="PF00656">
    <property type="entry name" value="Peptidase_C14"/>
    <property type="match status" value="1"/>
</dbReference>
<evidence type="ECO:0000259" key="9">
    <source>
        <dbReference type="PROSITE" id="PS50208"/>
    </source>
</evidence>
<dbReference type="GO" id="GO:0006508">
    <property type="term" value="P:proteolysis"/>
    <property type="evidence" value="ECO:0007669"/>
    <property type="project" value="UniProtKB-KW"/>
</dbReference>
<dbReference type="GO" id="GO:1990525">
    <property type="term" value="F:BIR domain binding"/>
    <property type="evidence" value="ECO:0007669"/>
    <property type="project" value="UniProtKB-ARBA"/>
</dbReference>
<dbReference type="SUPFAM" id="SSF52129">
    <property type="entry name" value="Caspase-like"/>
    <property type="match status" value="1"/>
</dbReference>
<reference evidence="10" key="1">
    <citation type="submission" date="2007-03" db="EMBL/GenBank/DDBJ databases">
        <title>Annotation of Culex pipiens quinquefasciatus.</title>
        <authorList>
            <consortium name="The Broad Institute Genome Sequencing Platform"/>
            <person name="Atkinson P.W."/>
            <person name="Hemingway J."/>
            <person name="Christensen B.M."/>
            <person name="Higgs S."/>
            <person name="Kodira C."/>
            <person name="Hannick L."/>
            <person name="Megy K."/>
            <person name="O'Leary S."/>
            <person name="Pearson M."/>
            <person name="Haas B.J."/>
            <person name="Mauceli E."/>
            <person name="Wortman J.R."/>
            <person name="Lee N.H."/>
            <person name="Guigo R."/>
            <person name="Stanke M."/>
            <person name="Alvarado L."/>
            <person name="Amedeo P."/>
            <person name="Antoine C.H."/>
            <person name="Arensburger P."/>
            <person name="Bidwell S.L."/>
            <person name="Crawford M."/>
            <person name="Camaro F."/>
            <person name="Devon K."/>
            <person name="Engels R."/>
            <person name="Hammond M."/>
            <person name="Howarth C."/>
            <person name="Koehrsen M."/>
            <person name="Lawson D."/>
            <person name="Montgomery P."/>
            <person name="Nene V."/>
            <person name="Nusbaum C."/>
            <person name="Puiu D."/>
            <person name="Romero-Severson J."/>
            <person name="Severson D.W."/>
            <person name="Shumway M."/>
            <person name="Sisk P."/>
            <person name="Stolte C."/>
            <person name="Zeng Q."/>
            <person name="Eisenstadt E."/>
            <person name="Fraser-Liggett C."/>
            <person name="Strausberg R."/>
            <person name="Galagan J."/>
            <person name="Birren B."/>
            <person name="Collins F.H."/>
        </authorList>
    </citation>
    <scope>NUCLEOTIDE SEQUENCE [LARGE SCALE GENOMIC DNA]</scope>
    <source>
        <strain evidence="10">JHB</strain>
    </source>
</reference>
<keyword evidence="5" id="KW-0788">Thiol protease</keyword>
<evidence type="ECO:0000256" key="2">
    <source>
        <dbReference type="ARBA" id="ARBA00022670"/>
    </source>
</evidence>
<dbReference type="HOGENOM" id="CLU_036904_2_0_1"/>
<evidence type="ECO:0000256" key="3">
    <source>
        <dbReference type="ARBA" id="ARBA00022703"/>
    </source>
</evidence>
<organism>
    <name type="scientific">Culex quinquefasciatus</name>
    <name type="common">Southern house mosquito</name>
    <name type="synonym">Culex pungens</name>
    <dbReference type="NCBI Taxonomy" id="7176"/>
    <lineage>
        <taxon>Eukaryota</taxon>
        <taxon>Metazoa</taxon>
        <taxon>Ecdysozoa</taxon>
        <taxon>Arthropoda</taxon>
        <taxon>Hexapoda</taxon>
        <taxon>Insecta</taxon>
        <taxon>Pterygota</taxon>
        <taxon>Neoptera</taxon>
        <taxon>Endopterygota</taxon>
        <taxon>Diptera</taxon>
        <taxon>Nematocera</taxon>
        <taxon>Culicoidea</taxon>
        <taxon>Culicidae</taxon>
        <taxon>Culicinae</taxon>
        <taxon>Culicini</taxon>
        <taxon>Culex</taxon>
        <taxon>Culex</taxon>
    </lineage>
</organism>
<evidence type="ECO:0000259" key="8">
    <source>
        <dbReference type="PROSITE" id="PS50207"/>
    </source>
</evidence>
<keyword evidence="12" id="KW-1185">Reference proteome</keyword>
<dbReference type="EnsemblMetazoa" id="CPIJ008252-RA">
    <property type="protein sequence ID" value="CPIJ008252-PA"/>
    <property type="gene ID" value="CPIJ008252"/>
</dbReference>
<dbReference type="InterPro" id="IPR002398">
    <property type="entry name" value="Pept_C14"/>
</dbReference>
<keyword evidence="2" id="KW-0645">Protease</keyword>
<dbReference type="GO" id="GO:0045751">
    <property type="term" value="P:negative regulation of Toll signaling pathway"/>
    <property type="evidence" value="ECO:0007669"/>
    <property type="project" value="UniProtKB-ARBA"/>
</dbReference>
<evidence type="ECO:0000256" key="6">
    <source>
        <dbReference type="ARBA" id="ARBA00023145"/>
    </source>
</evidence>
<reference evidence="11" key="2">
    <citation type="submission" date="2021-02" db="UniProtKB">
        <authorList>
            <consortium name="EnsemblMetazoa"/>
        </authorList>
    </citation>
    <scope>IDENTIFICATION</scope>
    <source>
        <strain evidence="11">JHB</strain>
    </source>
</reference>
<evidence type="ECO:0000313" key="10">
    <source>
        <dbReference type="EMBL" id="EDS30609.1"/>
    </source>
</evidence>
<keyword evidence="4" id="KW-0378">Hydrolase</keyword>
<dbReference type="CDD" id="cd00032">
    <property type="entry name" value="CASc"/>
    <property type="match status" value="1"/>
</dbReference>
<name>B0WLP4_CULQU</name>
<dbReference type="InterPro" id="IPR015917">
    <property type="entry name" value="Pept_C14A"/>
</dbReference>
<evidence type="ECO:0000313" key="11">
    <source>
        <dbReference type="EnsemblMetazoa" id="CPIJ008252-PA"/>
    </source>
</evidence>
<keyword evidence="6" id="KW-0865">Zymogen</keyword>
<evidence type="ECO:0000256" key="1">
    <source>
        <dbReference type="ARBA" id="ARBA00010134"/>
    </source>
</evidence>
<dbReference type="AlphaFoldDB" id="B0WLP4"/>
<dbReference type="PANTHER" id="PTHR10454:SF232">
    <property type="entry name" value="AT03047P-RELATED"/>
    <property type="match status" value="1"/>
</dbReference>
<dbReference type="PROSITE" id="PS50207">
    <property type="entry name" value="CASPASE_P10"/>
    <property type="match status" value="1"/>
</dbReference>
<sequence>MSKQVVTENPEYSSSANLYDTTNDYRGLALVFNHENFETEKKRDGTNEDRDNLKDLLSSLKFDVHIYDDLNKKEVLKTLKIWSEEKYSDCDCLVVVVMTHGDPHNLYAKDSCYPVESLWVNFIGNRCPSLIGKPKMFFIQACRGKALDQGVVFDPERQNDKKDCKTYEGSNSSPPMADLLVMYSTYEGHCSWRNPKDGGVFIQTLCSELKANGNKRELLTLLTGVSRRTAYEFQSYVPDDEKYNAKKQMPCLVSTLTKSFYFTDKTTSKKFELKKFRLCKDVEEHLNNNKD</sequence>
<dbReference type="EMBL" id="DS231989">
    <property type="protein sequence ID" value="EDS30609.1"/>
    <property type="molecule type" value="Genomic_DNA"/>
</dbReference>
<evidence type="ECO:0000256" key="7">
    <source>
        <dbReference type="RuleBase" id="RU003971"/>
    </source>
</evidence>